<dbReference type="InterPro" id="IPR052379">
    <property type="entry name" value="Type_VII_TA_RNase"/>
</dbReference>
<proteinExistence type="inferred from homology"/>
<keyword evidence="1" id="KW-1277">Toxin-antitoxin system</keyword>
<keyword evidence="2" id="KW-0540">Nuclease</keyword>
<evidence type="ECO:0000256" key="2">
    <source>
        <dbReference type="ARBA" id="ARBA00022722"/>
    </source>
</evidence>
<dbReference type="InterPro" id="IPR037038">
    <property type="entry name" value="HepT-like_sf"/>
</dbReference>
<reference evidence="5" key="1">
    <citation type="submission" date="2019-10" db="EMBL/GenBank/DDBJ databases">
        <title>Metagenomic sequencing of thiosulfate-disproportionating enrichment culture.</title>
        <authorList>
            <person name="Umezawa K."/>
            <person name="Kojima H."/>
            <person name="Fukui M."/>
        </authorList>
    </citation>
    <scope>NUCLEOTIDE SEQUENCE</scope>
    <source>
        <strain evidence="5">45J</strain>
    </source>
</reference>
<accession>A0A5J4KX34</accession>
<dbReference type="PANTHER" id="PTHR33397">
    <property type="entry name" value="UPF0331 PROTEIN YUTE"/>
    <property type="match status" value="1"/>
</dbReference>
<dbReference type="GO" id="GO:0110001">
    <property type="term" value="C:toxin-antitoxin complex"/>
    <property type="evidence" value="ECO:0007669"/>
    <property type="project" value="InterPro"/>
</dbReference>
<gene>
    <name evidence="5" type="ORF">A45J_1897</name>
</gene>
<dbReference type="AlphaFoldDB" id="A0A5J4KX34"/>
<comment type="caution">
    <text evidence="5">The sequence shown here is derived from an EMBL/GenBank/DDBJ whole genome shotgun (WGS) entry which is preliminary data.</text>
</comment>
<dbReference type="GO" id="GO:0004540">
    <property type="term" value="F:RNA nuclease activity"/>
    <property type="evidence" value="ECO:0007669"/>
    <property type="project" value="InterPro"/>
</dbReference>
<dbReference type="PANTHER" id="PTHR33397:SF3">
    <property type="entry name" value="MRNA NUCLEASE HEPT"/>
    <property type="match status" value="1"/>
</dbReference>
<evidence type="ECO:0000256" key="3">
    <source>
        <dbReference type="ARBA" id="ARBA00022801"/>
    </source>
</evidence>
<sequence>MLEPDVILAKVGNIQRCLRRISEVTDNDPDALNEIDKQDIFVLNLQRAIEATIDIATHVIASEGLGLATTIKENFKLLRDAGIIGDEVMKKMQSMVGFRNIAIHDYTSIDTDILKSILKNNLKDIEEFYTLILKRFNICKQN</sequence>
<organism evidence="5">
    <name type="scientific">hot springs metagenome</name>
    <dbReference type="NCBI Taxonomy" id="433727"/>
    <lineage>
        <taxon>unclassified sequences</taxon>
        <taxon>metagenomes</taxon>
        <taxon>ecological metagenomes</taxon>
    </lineage>
</organism>
<dbReference type="NCBIfam" id="NF047751">
    <property type="entry name" value="HepT_toxin"/>
    <property type="match status" value="1"/>
</dbReference>
<name>A0A5J4KX34_9ZZZZ</name>
<dbReference type="InterPro" id="IPR008201">
    <property type="entry name" value="HepT-like"/>
</dbReference>
<comment type="similarity">
    <text evidence="4">Belongs to the HepT RNase toxin family.</text>
</comment>
<evidence type="ECO:0000313" key="5">
    <source>
        <dbReference type="EMBL" id="GER94138.1"/>
    </source>
</evidence>
<keyword evidence="3" id="KW-0378">Hydrolase</keyword>
<protein>
    <submittedName>
        <fullName evidence="5">DUF86 domain-containing protein</fullName>
    </submittedName>
</protein>
<evidence type="ECO:0000256" key="4">
    <source>
        <dbReference type="ARBA" id="ARBA00024207"/>
    </source>
</evidence>
<dbReference type="Pfam" id="PF01934">
    <property type="entry name" value="HepT-like"/>
    <property type="match status" value="1"/>
</dbReference>
<evidence type="ECO:0000256" key="1">
    <source>
        <dbReference type="ARBA" id="ARBA00022649"/>
    </source>
</evidence>
<dbReference type="EMBL" id="BLAB01000001">
    <property type="protein sequence ID" value="GER94138.1"/>
    <property type="molecule type" value="Genomic_DNA"/>
</dbReference>
<dbReference type="GO" id="GO:0016787">
    <property type="term" value="F:hydrolase activity"/>
    <property type="evidence" value="ECO:0007669"/>
    <property type="project" value="UniProtKB-KW"/>
</dbReference>
<dbReference type="Gene3D" id="1.20.120.580">
    <property type="entry name" value="bsu32300-like"/>
    <property type="match status" value="1"/>
</dbReference>